<gene>
    <name evidence="1" type="ORF">AGR3A_Cc20129</name>
</gene>
<keyword evidence="2" id="KW-1185">Reference proteome</keyword>
<evidence type="ECO:0000313" key="2">
    <source>
        <dbReference type="Proteomes" id="UP000191988"/>
    </source>
</evidence>
<sequence length="71" mass="7443">MFWAVASPCQAKHGCFRIGAGQLAWSKLLTGVGGIALAIHVRKMGQARSAFNGSVSTGKPGKPIPIFRTFG</sequence>
<accession>A0A1S7P5Y4</accession>
<dbReference type="AlphaFoldDB" id="A0A1S7P5Y4"/>
<proteinExistence type="predicted"/>
<dbReference type="EMBL" id="FBWK01000012">
    <property type="protein sequence ID" value="CUX16193.1"/>
    <property type="molecule type" value="Genomic_DNA"/>
</dbReference>
<dbReference type="Proteomes" id="UP000191988">
    <property type="component" value="Unassembled WGS sequence"/>
</dbReference>
<evidence type="ECO:0000313" key="1">
    <source>
        <dbReference type="EMBL" id="CUX16193.1"/>
    </source>
</evidence>
<dbReference type="STRING" id="1183432.AGR3A_Cc20129"/>
<organism evidence="1 2">
    <name type="scientific">Agrobacterium tomkonis CFBP 6623</name>
    <dbReference type="NCBI Taxonomy" id="1183432"/>
    <lineage>
        <taxon>Bacteria</taxon>
        <taxon>Pseudomonadati</taxon>
        <taxon>Pseudomonadota</taxon>
        <taxon>Alphaproteobacteria</taxon>
        <taxon>Hyphomicrobiales</taxon>
        <taxon>Rhizobiaceae</taxon>
        <taxon>Rhizobium/Agrobacterium group</taxon>
        <taxon>Agrobacterium</taxon>
        <taxon>Agrobacterium tumefaciens complex</taxon>
    </lineage>
</organism>
<protein>
    <submittedName>
        <fullName evidence="1">Uncharacterized protein</fullName>
    </submittedName>
</protein>
<name>A0A1S7P5Y4_9HYPH</name>
<reference evidence="2" key="1">
    <citation type="submission" date="2016-01" db="EMBL/GenBank/DDBJ databases">
        <authorList>
            <person name="Regsiter A."/>
            <person name="william w."/>
        </authorList>
    </citation>
    <scope>NUCLEOTIDE SEQUENCE [LARGE SCALE GENOMIC DNA]</scope>
    <source>
        <strain evidence="2">CFBP 6623</strain>
    </source>
</reference>